<feature type="domain" description="TIR" evidence="1">
    <location>
        <begin position="1"/>
        <end position="119"/>
    </location>
</feature>
<name>A0A814MUX5_9BILA</name>
<evidence type="ECO:0000259" key="1">
    <source>
        <dbReference type="Pfam" id="PF13676"/>
    </source>
</evidence>
<dbReference type="Pfam" id="PF13676">
    <property type="entry name" value="TIR_2"/>
    <property type="match status" value="1"/>
</dbReference>
<dbReference type="SUPFAM" id="SSF52200">
    <property type="entry name" value="Toll/Interleukin receptor TIR domain"/>
    <property type="match status" value="1"/>
</dbReference>
<accession>A0A814MUX5</accession>
<sequence length="133" mass="15536">MISYHYSDKELCGQIYDHLTASSFYRVFFDREHAHEILPNMMAEAMEKSSIVLICFSSEYRESYGCRLAAEYAEKRQRSIIPVKLDELYCPTGWLNNIVANKHCIDFSKFNFNNAYANLIQQIDDVKMKGNAR</sequence>
<evidence type="ECO:0000313" key="2">
    <source>
        <dbReference type="EMBL" id="CAF1083410.1"/>
    </source>
</evidence>
<dbReference type="PANTHER" id="PTHR46270">
    <property type="entry name" value="ARMADILLO-TYPE FOLD-RELATED"/>
    <property type="match status" value="1"/>
</dbReference>
<comment type="caution">
    <text evidence="2">The sequence shown here is derived from an EMBL/GenBank/DDBJ whole genome shotgun (WGS) entry which is preliminary data.</text>
</comment>
<reference evidence="2" key="1">
    <citation type="submission" date="2021-02" db="EMBL/GenBank/DDBJ databases">
        <authorList>
            <person name="Nowell W R."/>
        </authorList>
    </citation>
    <scope>NUCLEOTIDE SEQUENCE</scope>
</reference>
<protein>
    <recommendedName>
        <fullName evidence="1">TIR domain-containing protein</fullName>
    </recommendedName>
</protein>
<dbReference type="GO" id="GO:0007165">
    <property type="term" value="P:signal transduction"/>
    <property type="evidence" value="ECO:0007669"/>
    <property type="project" value="InterPro"/>
</dbReference>
<evidence type="ECO:0000313" key="3">
    <source>
        <dbReference type="Proteomes" id="UP000663889"/>
    </source>
</evidence>
<proteinExistence type="predicted"/>
<dbReference type="InterPro" id="IPR000157">
    <property type="entry name" value="TIR_dom"/>
</dbReference>
<dbReference type="Gene3D" id="3.40.50.10140">
    <property type="entry name" value="Toll/interleukin-1 receptor homology (TIR) domain"/>
    <property type="match status" value="1"/>
</dbReference>
<gene>
    <name evidence="2" type="ORF">SEV965_LOCUS14973</name>
</gene>
<dbReference type="PANTHER" id="PTHR46270:SF2">
    <property type="entry name" value="TIR DOMAIN-CONTAINING PROTEIN"/>
    <property type="match status" value="1"/>
</dbReference>
<dbReference type="AlphaFoldDB" id="A0A814MUX5"/>
<organism evidence="2 3">
    <name type="scientific">Rotaria sordida</name>
    <dbReference type="NCBI Taxonomy" id="392033"/>
    <lineage>
        <taxon>Eukaryota</taxon>
        <taxon>Metazoa</taxon>
        <taxon>Spiralia</taxon>
        <taxon>Gnathifera</taxon>
        <taxon>Rotifera</taxon>
        <taxon>Eurotatoria</taxon>
        <taxon>Bdelloidea</taxon>
        <taxon>Philodinida</taxon>
        <taxon>Philodinidae</taxon>
        <taxon>Rotaria</taxon>
    </lineage>
</organism>
<dbReference type="InterPro" id="IPR035897">
    <property type="entry name" value="Toll_tir_struct_dom_sf"/>
</dbReference>
<dbReference type="Proteomes" id="UP000663889">
    <property type="component" value="Unassembled WGS sequence"/>
</dbReference>
<dbReference type="EMBL" id="CAJNOU010000768">
    <property type="protein sequence ID" value="CAF1083410.1"/>
    <property type="molecule type" value="Genomic_DNA"/>
</dbReference>